<dbReference type="InterPro" id="IPR001911">
    <property type="entry name" value="Ribosomal_bS21"/>
</dbReference>
<evidence type="ECO:0000313" key="4">
    <source>
        <dbReference type="EMBL" id="OVF09910.1"/>
    </source>
</evidence>
<evidence type="ECO:0000256" key="2">
    <source>
        <dbReference type="ARBA" id="ARBA00022980"/>
    </source>
</evidence>
<comment type="similarity">
    <text evidence="1">Belongs to the bacterial ribosomal protein bS21 family.</text>
</comment>
<dbReference type="EMBL" id="LYUB02000003">
    <property type="protein sequence ID" value="OVF09910.1"/>
    <property type="molecule type" value="Genomic_DNA"/>
</dbReference>
<dbReference type="GO" id="GO:0070124">
    <property type="term" value="P:mitochondrial translational initiation"/>
    <property type="evidence" value="ECO:0007669"/>
    <property type="project" value="TreeGrafter"/>
</dbReference>
<dbReference type="InterPro" id="IPR052837">
    <property type="entry name" value="Mitoribosomal_bS21"/>
</dbReference>
<proteinExistence type="inferred from homology"/>
<sequence length="170" mass="19344">MLKSIVGLGSRTAPVRFFGVSSRAFNDFDVLKNSNKTPPKRNASTVFDIDELIANSPDLQDSGAQRKRYDEYSFGSSAKDPREVAKAINITGPSSGRSVDVKFNNVAFAIGNVYSILKANNVRGQWQVQKRYMRPAKYRKEKHRRWWRKQFAKGFSDLMAQVTDAKRRGY</sequence>
<dbReference type="PANTHER" id="PTHR41237">
    <property type="entry name" value="37S RIBOSOMAL PROTEIN MRP21, MITOCHONDRIAL"/>
    <property type="match status" value="1"/>
</dbReference>
<dbReference type="Pfam" id="PF01165">
    <property type="entry name" value="Ribosomal_S21"/>
    <property type="match status" value="1"/>
</dbReference>
<keyword evidence="2 4" id="KW-0689">Ribosomal protein</keyword>
<keyword evidence="3" id="KW-0687">Ribonucleoprotein</keyword>
<dbReference type="GO" id="GO:0003735">
    <property type="term" value="F:structural constituent of ribosome"/>
    <property type="evidence" value="ECO:0007669"/>
    <property type="project" value="InterPro"/>
</dbReference>
<evidence type="ECO:0000256" key="1">
    <source>
        <dbReference type="ARBA" id="ARBA00006640"/>
    </source>
</evidence>
<dbReference type="PANTHER" id="PTHR41237:SF1">
    <property type="entry name" value="SMALL RIBOSOMAL SUBUNIT PROTEIN BS21M"/>
    <property type="match status" value="1"/>
</dbReference>
<dbReference type="GO" id="GO:0005763">
    <property type="term" value="C:mitochondrial small ribosomal subunit"/>
    <property type="evidence" value="ECO:0007669"/>
    <property type="project" value="TreeGrafter"/>
</dbReference>
<evidence type="ECO:0000313" key="5">
    <source>
        <dbReference type="Proteomes" id="UP000195602"/>
    </source>
</evidence>
<gene>
    <name evidence="4" type="ORF">A9F13_03g00308</name>
</gene>
<name>A0AA91Q277_CLALS</name>
<dbReference type="AlphaFoldDB" id="A0AA91Q277"/>
<evidence type="ECO:0000256" key="3">
    <source>
        <dbReference type="ARBA" id="ARBA00023274"/>
    </source>
</evidence>
<accession>A0AA91Q277</accession>
<dbReference type="Proteomes" id="UP000195602">
    <property type="component" value="Unassembled WGS sequence"/>
</dbReference>
<comment type="caution">
    <text evidence="4">The sequence shown here is derived from an EMBL/GenBank/DDBJ whole genome shotgun (WGS) entry which is preliminary data.</text>
</comment>
<protein>
    <submittedName>
        <fullName evidence="4">Mitochondrial 37S ribosomal protein</fullName>
    </submittedName>
</protein>
<dbReference type="KEGG" id="clus:A9F13_03g00308"/>
<organism evidence="4 5">
    <name type="scientific">Clavispora lusitaniae</name>
    <name type="common">Candida lusitaniae</name>
    <dbReference type="NCBI Taxonomy" id="36911"/>
    <lineage>
        <taxon>Eukaryota</taxon>
        <taxon>Fungi</taxon>
        <taxon>Dikarya</taxon>
        <taxon>Ascomycota</taxon>
        <taxon>Saccharomycotina</taxon>
        <taxon>Pichiomycetes</taxon>
        <taxon>Metschnikowiaceae</taxon>
        <taxon>Clavispora</taxon>
    </lineage>
</organism>
<reference evidence="4 5" key="1">
    <citation type="submission" date="2017-04" db="EMBL/GenBank/DDBJ databases">
        <title>Draft genome of the yeast Clavispora lusitaniae type strain CBS 6936.</title>
        <authorList>
            <person name="Durrens P."/>
            <person name="Klopp C."/>
            <person name="Biteau N."/>
            <person name="Fitton-Ouhabi V."/>
            <person name="Dementhon K."/>
            <person name="Accoceberry I."/>
            <person name="Sherman D.J."/>
            <person name="Noel T."/>
        </authorList>
    </citation>
    <scope>NUCLEOTIDE SEQUENCE [LARGE SCALE GENOMIC DNA]</scope>
    <source>
        <strain evidence="4 5">CBS 6936</strain>
    </source>
</reference>